<protein>
    <submittedName>
        <fullName evidence="1">Uncharacterized protein</fullName>
    </submittedName>
</protein>
<organism evidence="1 2">
    <name type="scientific">Carboxylicivirga linearis</name>
    <dbReference type="NCBI Taxonomy" id="1628157"/>
    <lineage>
        <taxon>Bacteria</taxon>
        <taxon>Pseudomonadati</taxon>
        <taxon>Bacteroidota</taxon>
        <taxon>Bacteroidia</taxon>
        <taxon>Marinilabiliales</taxon>
        <taxon>Marinilabiliaceae</taxon>
        <taxon>Carboxylicivirga</taxon>
    </lineage>
</organism>
<gene>
    <name evidence="1" type="ORF">KEM10_05380</name>
</gene>
<evidence type="ECO:0000313" key="2">
    <source>
        <dbReference type="Proteomes" id="UP000708576"/>
    </source>
</evidence>
<evidence type="ECO:0000313" key="1">
    <source>
        <dbReference type="EMBL" id="MBS2097702.1"/>
    </source>
</evidence>
<dbReference type="EMBL" id="JAGUCO010000002">
    <property type="protein sequence ID" value="MBS2097702.1"/>
    <property type="molecule type" value="Genomic_DNA"/>
</dbReference>
<comment type="caution">
    <text evidence="1">The sequence shown here is derived from an EMBL/GenBank/DDBJ whole genome shotgun (WGS) entry which is preliminary data.</text>
</comment>
<reference evidence="1 2" key="1">
    <citation type="journal article" date="2015" name="Int. J. Syst. Evol. Microbiol.">
        <title>Carboxylicivirga linearis sp. nov., isolated from a sea cucumber culture pond.</title>
        <authorList>
            <person name="Wang F.Q."/>
            <person name="Zhou Y.X."/>
            <person name="Lin X.Z."/>
            <person name="Chen G.J."/>
            <person name="Du Z.J."/>
        </authorList>
    </citation>
    <scope>NUCLEOTIDE SEQUENCE [LARGE SCALE GENOMIC DNA]</scope>
    <source>
        <strain evidence="1 2">FB218</strain>
    </source>
</reference>
<dbReference type="Proteomes" id="UP000708576">
    <property type="component" value="Unassembled WGS sequence"/>
</dbReference>
<proteinExistence type="predicted"/>
<name>A0ABS5JS78_9BACT</name>
<sequence length="351" mass="40839">MKKLLFILLITCIGTLKIQAKNEHRDTIRLILPNNVMVDQLVYYRKTTDTDILKELKKNIKAFLNDFNKLETEELSEKHPIKFTYTIGNGFIATSSITFTDYRTPTTILFTQNETNKFKDGSEKEELIIKKRTHLLEIIEHVHPHKFKSLIHFNSIDQLDALLEYDFEEINEKLQSLMDKDKSYKGKPFITYIRINEDNQPEVIKTDYPNNRSDVIQLSAGSGLQNLKGDWLGSFSTQATMILARKGMDKHAFSFSYEWLYNFTAPNERFINEFIDLGYAYNFSKSPGNDSWVGLSFGFMTNRRGEFFANNSYRLGLNTRLNKHLTVGPEMYFNDFFKNVYPGVNVTITVL</sequence>
<accession>A0ABS5JS78</accession>
<dbReference type="RefSeq" id="WP_212214437.1">
    <property type="nucleotide sequence ID" value="NZ_JAGUCO010000002.1"/>
</dbReference>
<keyword evidence="2" id="KW-1185">Reference proteome</keyword>